<dbReference type="EMBL" id="CP165628">
    <property type="protein sequence ID" value="XDU73677.1"/>
    <property type="molecule type" value="Genomic_DNA"/>
</dbReference>
<dbReference type="AlphaFoldDB" id="A0AB39VVM9"/>
<gene>
    <name evidence="5" type="ORF">AB3G37_06175</name>
</gene>
<dbReference type="InterPro" id="IPR008920">
    <property type="entry name" value="TF_FadR/GntR_C"/>
</dbReference>
<dbReference type="InterPro" id="IPR036388">
    <property type="entry name" value="WH-like_DNA-bd_sf"/>
</dbReference>
<dbReference type="SMART" id="SM00895">
    <property type="entry name" value="FCD"/>
    <property type="match status" value="1"/>
</dbReference>
<dbReference type="PANTHER" id="PTHR43537:SF24">
    <property type="entry name" value="GLUCONATE OPERON TRANSCRIPTIONAL REPRESSOR"/>
    <property type="match status" value="1"/>
</dbReference>
<organism evidence="5">
    <name type="scientific">Rouxiella sp. WC2420</name>
    <dbReference type="NCBI Taxonomy" id="3234145"/>
    <lineage>
        <taxon>Bacteria</taxon>
        <taxon>Pseudomonadati</taxon>
        <taxon>Pseudomonadota</taxon>
        <taxon>Gammaproteobacteria</taxon>
        <taxon>Enterobacterales</taxon>
        <taxon>Yersiniaceae</taxon>
        <taxon>Rouxiella</taxon>
    </lineage>
</organism>
<evidence type="ECO:0000259" key="4">
    <source>
        <dbReference type="PROSITE" id="PS50949"/>
    </source>
</evidence>
<dbReference type="Pfam" id="PF00392">
    <property type="entry name" value="GntR"/>
    <property type="match status" value="1"/>
</dbReference>
<evidence type="ECO:0000256" key="2">
    <source>
        <dbReference type="ARBA" id="ARBA00023125"/>
    </source>
</evidence>
<evidence type="ECO:0000256" key="1">
    <source>
        <dbReference type="ARBA" id="ARBA00023015"/>
    </source>
</evidence>
<reference evidence="5" key="1">
    <citation type="submission" date="2024-07" db="EMBL/GenBank/DDBJ databases">
        <authorList>
            <person name="Biller S.J."/>
        </authorList>
    </citation>
    <scope>NUCLEOTIDE SEQUENCE</scope>
    <source>
        <strain evidence="5">WC2420</strain>
    </source>
</reference>
<dbReference type="InterPro" id="IPR000524">
    <property type="entry name" value="Tscrpt_reg_HTH_GntR"/>
</dbReference>
<dbReference type="Pfam" id="PF07729">
    <property type="entry name" value="FCD"/>
    <property type="match status" value="1"/>
</dbReference>
<dbReference type="Gene3D" id="1.20.120.530">
    <property type="entry name" value="GntR ligand-binding domain-like"/>
    <property type="match status" value="1"/>
</dbReference>
<dbReference type="GO" id="GO:0003677">
    <property type="term" value="F:DNA binding"/>
    <property type="evidence" value="ECO:0007669"/>
    <property type="project" value="UniProtKB-KW"/>
</dbReference>
<protein>
    <submittedName>
        <fullName evidence="5">GntR family transcriptional regulator</fullName>
    </submittedName>
</protein>
<sequence length="234" mass="26048">MSEQKTTQSARELVEDSIRLGIAVGDFLPGEPLREREICELNGVSRSAVREAFRSLEAEGLITTVRYRGPMVSQLSIEEVRSIYELRGILESQAARLFTLRASDEQCARLRQTVEDIGRGHDTQDMVLVISSSADFYHVLAEGTGNVAIGQTLFSLLNRLALFRFSSTRWPGRAEKSMAELRAIICAVEQRNAEAAAQRAREHTEASGEIALLVIEERNRGALASGRTRRRKTT</sequence>
<dbReference type="SMART" id="SM00345">
    <property type="entry name" value="HTH_GNTR"/>
    <property type="match status" value="1"/>
</dbReference>
<feature type="domain" description="HTH gntR-type" evidence="4">
    <location>
        <begin position="8"/>
        <end position="75"/>
    </location>
</feature>
<dbReference type="InterPro" id="IPR011711">
    <property type="entry name" value="GntR_C"/>
</dbReference>
<keyword evidence="2" id="KW-0238">DNA-binding</keyword>
<dbReference type="SUPFAM" id="SSF48008">
    <property type="entry name" value="GntR ligand-binding domain-like"/>
    <property type="match status" value="1"/>
</dbReference>
<dbReference type="SUPFAM" id="SSF46785">
    <property type="entry name" value="Winged helix' DNA-binding domain"/>
    <property type="match status" value="1"/>
</dbReference>
<dbReference type="Gene3D" id="1.10.10.10">
    <property type="entry name" value="Winged helix-like DNA-binding domain superfamily/Winged helix DNA-binding domain"/>
    <property type="match status" value="1"/>
</dbReference>
<dbReference type="PROSITE" id="PS50949">
    <property type="entry name" value="HTH_GNTR"/>
    <property type="match status" value="1"/>
</dbReference>
<keyword evidence="3" id="KW-0804">Transcription</keyword>
<keyword evidence="1" id="KW-0805">Transcription regulation</keyword>
<evidence type="ECO:0000313" key="5">
    <source>
        <dbReference type="EMBL" id="XDU73677.1"/>
    </source>
</evidence>
<proteinExistence type="predicted"/>
<dbReference type="CDD" id="cd07377">
    <property type="entry name" value="WHTH_GntR"/>
    <property type="match status" value="1"/>
</dbReference>
<dbReference type="InterPro" id="IPR036390">
    <property type="entry name" value="WH_DNA-bd_sf"/>
</dbReference>
<dbReference type="PANTHER" id="PTHR43537">
    <property type="entry name" value="TRANSCRIPTIONAL REGULATOR, GNTR FAMILY"/>
    <property type="match status" value="1"/>
</dbReference>
<dbReference type="RefSeq" id="WP_369790043.1">
    <property type="nucleotide sequence ID" value="NZ_CP165628.1"/>
</dbReference>
<dbReference type="GO" id="GO:0003700">
    <property type="term" value="F:DNA-binding transcription factor activity"/>
    <property type="evidence" value="ECO:0007669"/>
    <property type="project" value="InterPro"/>
</dbReference>
<accession>A0AB39VVM9</accession>
<evidence type="ECO:0000256" key="3">
    <source>
        <dbReference type="ARBA" id="ARBA00023163"/>
    </source>
</evidence>
<name>A0AB39VVM9_9GAMM</name>
<dbReference type="PRINTS" id="PR00035">
    <property type="entry name" value="HTHGNTR"/>
</dbReference>